<accession>A0A8K0HPU1</accession>
<dbReference type="AlphaFoldDB" id="A0A8K0HPU1"/>
<dbReference type="InterPro" id="IPR034086">
    <property type="entry name" value="PMEI_plant"/>
</dbReference>
<comment type="similarity">
    <text evidence="3">Belongs to the PMEI family.</text>
</comment>
<keyword evidence="2" id="KW-1015">Disulfide bond</keyword>
<dbReference type="OrthoDB" id="764172at2759"/>
<dbReference type="PANTHER" id="PTHR36710:SF4">
    <property type="entry name" value="PLANT INVERTASE_PECTIN METHYLESTERASE INHIBITOR SUPERFAMILY PROTEIN"/>
    <property type="match status" value="1"/>
</dbReference>
<evidence type="ECO:0000256" key="2">
    <source>
        <dbReference type="ARBA" id="ARBA00023157"/>
    </source>
</evidence>
<keyword evidence="1 4" id="KW-0732">Signal</keyword>
<dbReference type="InterPro" id="IPR052421">
    <property type="entry name" value="PCW_Enzyme_Inhibitor"/>
</dbReference>
<dbReference type="FunFam" id="1.20.140.40:FF:000008">
    <property type="entry name" value="Invertase/pectin methylesterase inhibitor family protein"/>
    <property type="match status" value="1"/>
</dbReference>
<evidence type="ECO:0000256" key="3">
    <source>
        <dbReference type="ARBA" id="ARBA00038471"/>
    </source>
</evidence>
<feature type="chain" id="PRO_5035441661" description="Pectinesterase inhibitor domain-containing protein" evidence="4">
    <location>
        <begin position="30"/>
        <end position="184"/>
    </location>
</feature>
<evidence type="ECO:0000256" key="1">
    <source>
        <dbReference type="ARBA" id="ARBA00022729"/>
    </source>
</evidence>
<evidence type="ECO:0000259" key="5">
    <source>
        <dbReference type="SMART" id="SM00856"/>
    </source>
</evidence>
<proteinExistence type="inferred from homology"/>
<reference evidence="6" key="1">
    <citation type="submission" date="2020-03" db="EMBL/GenBank/DDBJ databases">
        <title>A high-quality chromosome-level genome assembly of a woody plant with both climbing and erect habits, Rhamnella rubrinervis.</title>
        <authorList>
            <person name="Lu Z."/>
            <person name="Yang Y."/>
            <person name="Zhu X."/>
            <person name="Sun Y."/>
        </authorList>
    </citation>
    <scope>NUCLEOTIDE SEQUENCE</scope>
    <source>
        <strain evidence="6">BYM</strain>
        <tissue evidence="6">Leaf</tissue>
    </source>
</reference>
<dbReference type="SMART" id="SM00856">
    <property type="entry name" value="PMEI"/>
    <property type="match status" value="1"/>
</dbReference>
<name>A0A8K0HPU1_9ROSA</name>
<dbReference type="InterPro" id="IPR006501">
    <property type="entry name" value="Pectinesterase_inhib_dom"/>
</dbReference>
<dbReference type="Pfam" id="PF04043">
    <property type="entry name" value="PMEI"/>
    <property type="match status" value="1"/>
</dbReference>
<dbReference type="InterPro" id="IPR035513">
    <property type="entry name" value="Invertase/methylesterase_inhib"/>
</dbReference>
<evidence type="ECO:0000256" key="4">
    <source>
        <dbReference type="SAM" id="SignalP"/>
    </source>
</evidence>
<dbReference type="SUPFAM" id="SSF101148">
    <property type="entry name" value="Plant invertase/pectin methylesterase inhibitor"/>
    <property type="match status" value="1"/>
</dbReference>
<feature type="signal peptide" evidence="4">
    <location>
        <begin position="1"/>
        <end position="29"/>
    </location>
</feature>
<feature type="domain" description="Pectinesterase inhibitor" evidence="5">
    <location>
        <begin position="35"/>
        <end position="180"/>
    </location>
</feature>
<dbReference type="GO" id="GO:0046910">
    <property type="term" value="F:pectinesterase inhibitor activity"/>
    <property type="evidence" value="ECO:0007669"/>
    <property type="project" value="InterPro"/>
</dbReference>
<sequence>MGGDPALCSSVVSVLLILLCAGLSLHANARPSIKITSTVVDQICSKSINSSFCLNVLNSDPRTRTVDLKQLAQITINYAQTNVSSNQKLIQSLSSHATDPKLKERYDDCADHYDEATGNIEYALERLNSGDFPGTNIAVSAVFTDVDDCEEEWKTPPADPSQLSTKNKDLKDLLDISLVISNLL</sequence>
<dbReference type="NCBIfam" id="TIGR01614">
    <property type="entry name" value="PME_inhib"/>
    <property type="match status" value="1"/>
</dbReference>
<evidence type="ECO:0000313" key="7">
    <source>
        <dbReference type="Proteomes" id="UP000796880"/>
    </source>
</evidence>
<dbReference type="Gene3D" id="1.20.140.40">
    <property type="entry name" value="Invertase/pectin methylesterase inhibitor family protein"/>
    <property type="match status" value="1"/>
</dbReference>
<dbReference type="PANTHER" id="PTHR36710">
    <property type="entry name" value="PECTINESTERASE INHIBITOR-LIKE"/>
    <property type="match status" value="1"/>
</dbReference>
<keyword evidence="7" id="KW-1185">Reference proteome</keyword>
<protein>
    <recommendedName>
        <fullName evidence="5">Pectinesterase inhibitor domain-containing protein</fullName>
    </recommendedName>
</protein>
<dbReference type="Proteomes" id="UP000796880">
    <property type="component" value="Unassembled WGS sequence"/>
</dbReference>
<comment type="caution">
    <text evidence="6">The sequence shown here is derived from an EMBL/GenBank/DDBJ whole genome shotgun (WGS) entry which is preliminary data.</text>
</comment>
<evidence type="ECO:0000313" key="6">
    <source>
        <dbReference type="EMBL" id="KAF3456415.1"/>
    </source>
</evidence>
<dbReference type="EMBL" id="VOIH02000001">
    <property type="protein sequence ID" value="KAF3456415.1"/>
    <property type="molecule type" value="Genomic_DNA"/>
</dbReference>
<gene>
    <name evidence="6" type="ORF">FNV43_RR01065</name>
</gene>
<organism evidence="6 7">
    <name type="scientific">Rhamnella rubrinervis</name>
    <dbReference type="NCBI Taxonomy" id="2594499"/>
    <lineage>
        <taxon>Eukaryota</taxon>
        <taxon>Viridiplantae</taxon>
        <taxon>Streptophyta</taxon>
        <taxon>Embryophyta</taxon>
        <taxon>Tracheophyta</taxon>
        <taxon>Spermatophyta</taxon>
        <taxon>Magnoliopsida</taxon>
        <taxon>eudicotyledons</taxon>
        <taxon>Gunneridae</taxon>
        <taxon>Pentapetalae</taxon>
        <taxon>rosids</taxon>
        <taxon>fabids</taxon>
        <taxon>Rosales</taxon>
        <taxon>Rhamnaceae</taxon>
        <taxon>rhamnoid group</taxon>
        <taxon>Rhamneae</taxon>
        <taxon>Rhamnella</taxon>
    </lineage>
</organism>
<dbReference type="CDD" id="cd15797">
    <property type="entry name" value="PMEI"/>
    <property type="match status" value="1"/>
</dbReference>